<reference evidence="3" key="1">
    <citation type="submission" date="2015-04" db="EMBL/GenBank/DDBJ databases">
        <title>The genome sequence of the plant pathogenic Rhizarian Plasmodiophora brassicae reveals insights in its biotrophic life cycle and the origin of chitin synthesis.</title>
        <authorList>
            <person name="Schwelm A."/>
            <person name="Fogelqvist J."/>
            <person name="Knaust A."/>
            <person name="Julke S."/>
            <person name="Lilja T."/>
            <person name="Dhandapani V."/>
            <person name="Bonilla-Rosso G."/>
            <person name="Karlsson M."/>
            <person name="Shevchenko A."/>
            <person name="Choi S.R."/>
            <person name="Kim H.G."/>
            <person name="Park J.Y."/>
            <person name="Lim Y.P."/>
            <person name="Ludwig-Muller J."/>
            <person name="Dixelius C."/>
        </authorList>
    </citation>
    <scope>NUCLEOTIDE SEQUENCE</scope>
    <source>
        <tissue evidence="3">Potato root galls</tissue>
    </source>
</reference>
<sequence>EIIVIMVRIVDGKIVRDGDPMPNFAAPSTGRSSFSQPAPSIATGGANNVNTTPEFTLDSFLNVDWFGLPHLTLMGSHIRPQHIALVILLVAFLGPINGLAIAAVLFVCYRTPAGGVVPQPSPTTPRQMSSPRGSQSRTQPKTGVHTIHDFK</sequence>
<dbReference type="AlphaFoldDB" id="A0A0H5RS20"/>
<keyword evidence="2" id="KW-0472">Membrane</keyword>
<protein>
    <recommendedName>
        <fullName evidence="4">DUF4605 domain-containing protein</fullName>
    </recommendedName>
</protein>
<evidence type="ECO:0000256" key="2">
    <source>
        <dbReference type="SAM" id="Phobius"/>
    </source>
</evidence>
<evidence type="ECO:0000256" key="1">
    <source>
        <dbReference type="SAM" id="MobiDB-lite"/>
    </source>
</evidence>
<feature type="transmembrane region" description="Helical" evidence="2">
    <location>
        <begin position="83"/>
        <end position="107"/>
    </location>
</feature>
<accession>A0A0H5RS20</accession>
<evidence type="ECO:0008006" key="4">
    <source>
        <dbReference type="Google" id="ProtNLM"/>
    </source>
</evidence>
<evidence type="ECO:0000313" key="3">
    <source>
        <dbReference type="EMBL" id="CRZ11529.1"/>
    </source>
</evidence>
<keyword evidence="2" id="KW-0812">Transmembrane</keyword>
<organism evidence="3">
    <name type="scientific">Spongospora subterranea</name>
    <dbReference type="NCBI Taxonomy" id="70186"/>
    <lineage>
        <taxon>Eukaryota</taxon>
        <taxon>Sar</taxon>
        <taxon>Rhizaria</taxon>
        <taxon>Endomyxa</taxon>
        <taxon>Phytomyxea</taxon>
        <taxon>Plasmodiophorida</taxon>
        <taxon>Plasmodiophoridae</taxon>
        <taxon>Spongospora</taxon>
    </lineage>
</organism>
<keyword evidence="2" id="KW-1133">Transmembrane helix</keyword>
<dbReference type="EMBL" id="HACM01011087">
    <property type="protein sequence ID" value="CRZ11529.1"/>
    <property type="molecule type" value="Transcribed_RNA"/>
</dbReference>
<name>A0A0H5RS20_9EUKA</name>
<feature type="compositionally biased region" description="Polar residues" evidence="1">
    <location>
        <begin position="124"/>
        <end position="141"/>
    </location>
</feature>
<proteinExistence type="predicted"/>
<feature type="non-terminal residue" evidence="3">
    <location>
        <position position="1"/>
    </location>
</feature>
<feature type="region of interest" description="Disordered" evidence="1">
    <location>
        <begin position="116"/>
        <end position="151"/>
    </location>
</feature>